<evidence type="ECO:0000256" key="7">
    <source>
        <dbReference type="ARBA" id="ARBA00023224"/>
    </source>
</evidence>
<dbReference type="PROSITE" id="PS00237">
    <property type="entry name" value="G_PROTEIN_RECEP_F1_1"/>
    <property type="match status" value="1"/>
</dbReference>
<feature type="transmembrane region" description="Helical" evidence="10">
    <location>
        <begin position="128"/>
        <end position="150"/>
    </location>
</feature>
<evidence type="ECO:0000313" key="12">
    <source>
        <dbReference type="EMBL" id="OWF42059.1"/>
    </source>
</evidence>
<name>A0A210Q074_MIZYE</name>
<evidence type="ECO:0000256" key="8">
    <source>
        <dbReference type="RuleBase" id="RU000688"/>
    </source>
</evidence>
<comment type="caution">
    <text evidence="12">The sequence shown here is derived from an EMBL/GenBank/DDBJ whole genome shotgun (WGS) entry which is preliminary data.</text>
</comment>
<dbReference type="PROSITE" id="PS50262">
    <property type="entry name" value="G_PROTEIN_RECEP_F1_2"/>
    <property type="match status" value="1"/>
</dbReference>
<evidence type="ECO:0000256" key="5">
    <source>
        <dbReference type="ARBA" id="ARBA00023136"/>
    </source>
</evidence>
<proteinExistence type="inferred from homology"/>
<feature type="region of interest" description="Disordered" evidence="9">
    <location>
        <begin position="283"/>
        <end position="342"/>
    </location>
</feature>
<dbReference type="InterPro" id="IPR000276">
    <property type="entry name" value="GPCR_Rhodpsn"/>
</dbReference>
<keyword evidence="7 8" id="KW-0807">Transducer</keyword>
<evidence type="ECO:0000256" key="1">
    <source>
        <dbReference type="ARBA" id="ARBA00004141"/>
    </source>
</evidence>
<evidence type="ECO:0000259" key="11">
    <source>
        <dbReference type="PROSITE" id="PS50262"/>
    </source>
</evidence>
<sequence length="441" mass="49712">MDLFELNKHEAIRRLPVVLFIAVLALAGIIGNLHVLYVYTTCFKPSTYRVFVLLLSIIDMLCCCVSMPFEMVDEIFPFAYTEIISCKIFKCINTAVAVASAITLVLIASERYRRICRPHKTQMSETMAIYSSIGVVVAAIVFTLPALYVYGRKTVPDLPIPGHNVSVYNVTGFECTWGDHMDGSIYGYIYYAWVLLSIIGSMIALGVLYSIIGLTVKKHNNFMRNTLRNRTKNDAINSKSLLPVSVADDTKRVSTESRNVVNAKCSNGSKEVFVPEVNKRHSTAQVKEGSSQAGNNLAIPKSSEDNTSGQRISGRKSSTESSYSTQTYRASQAPLRPQETSISDKEQRITKVLFAITMLFICSFLPYIIIMIAYFADSSYSEGLNTTELVLFLMSFRLYMINSVANSLFYGFFDTKFRKHVKRLYREFCYRCTRLVSRKNT</sequence>
<accession>A0A210Q074</accession>
<dbReference type="GO" id="GO:0016020">
    <property type="term" value="C:membrane"/>
    <property type="evidence" value="ECO:0007669"/>
    <property type="project" value="UniProtKB-SubCell"/>
</dbReference>
<comment type="similarity">
    <text evidence="8">Belongs to the G-protein coupled receptor 1 family.</text>
</comment>
<dbReference type="SUPFAM" id="SSF81321">
    <property type="entry name" value="Family A G protein-coupled receptor-like"/>
    <property type="match status" value="1"/>
</dbReference>
<keyword evidence="13" id="KW-1185">Reference proteome</keyword>
<keyword evidence="3 10" id="KW-1133">Transmembrane helix</keyword>
<dbReference type="Gene3D" id="1.20.1070.10">
    <property type="entry name" value="Rhodopsin 7-helix transmembrane proteins"/>
    <property type="match status" value="2"/>
</dbReference>
<dbReference type="GO" id="GO:0004930">
    <property type="term" value="F:G protein-coupled receptor activity"/>
    <property type="evidence" value="ECO:0007669"/>
    <property type="project" value="UniProtKB-KW"/>
</dbReference>
<dbReference type="OrthoDB" id="6144223at2759"/>
<keyword evidence="4 8" id="KW-0297">G-protein coupled receptor</keyword>
<feature type="compositionally biased region" description="Low complexity" evidence="9">
    <location>
        <begin position="315"/>
        <end position="327"/>
    </location>
</feature>
<keyword evidence="2 8" id="KW-0812">Transmembrane</keyword>
<dbReference type="PANTHER" id="PTHR24238:SF47">
    <property type="entry name" value="ECDYSTEROIDS_DOPAMINE RECEPTOR-RELATED"/>
    <property type="match status" value="1"/>
</dbReference>
<organism evidence="12 13">
    <name type="scientific">Mizuhopecten yessoensis</name>
    <name type="common">Japanese scallop</name>
    <name type="synonym">Patinopecten yessoensis</name>
    <dbReference type="NCBI Taxonomy" id="6573"/>
    <lineage>
        <taxon>Eukaryota</taxon>
        <taxon>Metazoa</taxon>
        <taxon>Spiralia</taxon>
        <taxon>Lophotrochozoa</taxon>
        <taxon>Mollusca</taxon>
        <taxon>Bivalvia</taxon>
        <taxon>Autobranchia</taxon>
        <taxon>Pteriomorphia</taxon>
        <taxon>Pectinida</taxon>
        <taxon>Pectinoidea</taxon>
        <taxon>Pectinidae</taxon>
        <taxon>Mizuhopecten</taxon>
    </lineage>
</organism>
<evidence type="ECO:0000256" key="2">
    <source>
        <dbReference type="ARBA" id="ARBA00022692"/>
    </source>
</evidence>
<dbReference type="Proteomes" id="UP000242188">
    <property type="component" value="Unassembled WGS sequence"/>
</dbReference>
<dbReference type="InterPro" id="IPR017452">
    <property type="entry name" value="GPCR_Rhodpsn_7TM"/>
</dbReference>
<comment type="subcellular location">
    <subcellularLocation>
        <location evidence="1">Membrane</location>
        <topology evidence="1">Multi-pass membrane protein</topology>
    </subcellularLocation>
</comment>
<gene>
    <name evidence="12" type="ORF">KP79_PYT24389</name>
</gene>
<feature type="transmembrane region" description="Helical" evidence="10">
    <location>
        <begin position="50"/>
        <end position="68"/>
    </location>
</feature>
<feature type="transmembrane region" description="Helical" evidence="10">
    <location>
        <begin position="15"/>
        <end position="38"/>
    </location>
</feature>
<dbReference type="AlphaFoldDB" id="A0A210Q074"/>
<protein>
    <submittedName>
        <fullName evidence="12">G-protein coupled receptor 84</fullName>
    </submittedName>
</protein>
<feature type="transmembrane region" description="Helical" evidence="10">
    <location>
        <begin position="352"/>
        <end position="376"/>
    </location>
</feature>
<feature type="transmembrane region" description="Helical" evidence="10">
    <location>
        <begin position="188"/>
        <end position="214"/>
    </location>
</feature>
<feature type="transmembrane region" description="Helical" evidence="10">
    <location>
        <begin position="88"/>
        <end position="107"/>
    </location>
</feature>
<feature type="domain" description="G-protein coupled receptors family 1 profile" evidence="11">
    <location>
        <begin position="31"/>
        <end position="410"/>
    </location>
</feature>
<dbReference type="PANTHER" id="PTHR24238">
    <property type="entry name" value="G-PROTEIN COUPLED RECEPTOR"/>
    <property type="match status" value="1"/>
</dbReference>
<reference evidence="12 13" key="1">
    <citation type="journal article" date="2017" name="Nat. Ecol. Evol.">
        <title>Scallop genome provides insights into evolution of bilaterian karyotype and development.</title>
        <authorList>
            <person name="Wang S."/>
            <person name="Zhang J."/>
            <person name="Jiao W."/>
            <person name="Li J."/>
            <person name="Xun X."/>
            <person name="Sun Y."/>
            <person name="Guo X."/>
            <person name="Huan P."/>
            <person name="Dong B."/>
            <person name="Zhang L."/>
            <person name="Hu X."/>
            <person name="Sun X."/>
            <person name="Wang J."/>
            <person name="Zhao C."/>
            <person name="Wang Y."/>
            <person name="Wang D."/>
            <person name="Huang X."/>
            <person name="Wang R."/>
            <person name="Lv J."/>
            <person name="Li Y."/>
            <person name="Zhang Z."/>
            <person name="Liu B."/>
            <person name="Lu W."/>
            <person name="Hui Y."/>
            <person name="Liang J."/>
            <person name="Zhou Z."/>
            <person name="Hou R."/>
            <person name="Li X."/>
            <person name="Liu Y."/>
            <person name="Li H."/>
            <person name="Ning X."/>
            <person name="Lin Y."/>
            <person name="Zhao L."/>
            <person name="Xing Q."/>
            <person name="Dou J."/>
            <person name="Li Y."/>
            <person name="Mao J."/>
            <person name="Guo H."/>
            <person name="Dou H."/>
            <person name="Li T."/>
            <person name="Mu C."/>
            <person name="Jiang W."/>
            <person name="Fu Q."/>
            <person name="Fu X."/>
            <person name="Miao Y."/>
            <person name="Liu J."/>
            <person name="Yu Q."/>
            <person name="Li R."/>
            <person name="Liao H."/>
            <person name="Li X."/>
            <person name="Kong Y."/>
            <person name="Jiang Z."/>
            <person name="Chourrout D."/>
            <person name="Li R."/>
            <person name="Bao Z."/>
        </authorList>
    </citation>
    <scope>NUCLEOTIDE SEQUENCE [LARGE SCALE GENOMIC DNA]</scope>
    <source>
        <strain evidence="12 13">PY_sf001</strain>
    </source>
</reference>
<feature type="transmembrane region" description="Helical" evidence="10">
    <location>
        <begin position="396"/>
        <end position="413"/>
    </location>
</feature>
<evidence type="ECO:0000256" key="10">
    <source>
        <dbReference type="SAM" id="Phobius"/>
    </source>
</evidence>
<dbReference type="EMBL" id="NEDP02005321">
    <property type="protein sequence ID" value="OWF42059.1"/>
    <property type="molecule type" value="Genomic_DNA"/>
</dbReference>
<evidence type="ECO:0000256" key="6">
    <source>
        <dbReference type="ARBA" id="ARBA00023170"/>
    </source>
</evidence>
<keyword evidence="5 10" id="KW-0472">Membrane</keyword>
<dbReference type="PRINTS" id="PR00237">
    <property type="entry name" value="GPCRRHODOPSN"/>
</dbReference>
<feature type="compositionally biased region" description="Polar residues" evidence="9">
    <location>
        <begin position="283"/>
        <end position="295"/>
    </location>
</feature>
<dbReference type="Pfam" id="PF00001">
    <property type="entry name" value="7tm_1"/>
    <property type="match status" value="1"/>
</dbReference>
<evidence type="ECO:0000256" key="4">
    <source>
        <dbReference type="ARBA" id="ARBA00023040"/>
    </source>
</evidence>
<evidence type="ECO:0000256" key="3">
    <source>
        <dbReference type="ARBA" id="ARBA00022989"/>
    </source>
</evidence>
<evidence type="ECO:0000313" key="13">
    <source>
        <dbReference type="Proteomes" id="UP000242188"/>
    </source>
</evidence>
<keyword evidence="6 8" id="KW-0675">Receptor</keyword>
<evidence type="ECO:0000256" key="9">
    <source>
        <dbReference type="SAM" id="MobiDB-lite"/>
    </source>
</evidence>
<dbReference type="CDD" id="cd00637">
    <property type="entry name" value="7tm_classA_rhodopsin-like"/>
    <property type="match status" value="1"/>
</dbReference>